<organism evidence="1 2">
    <name type="scientific">Novosphingobium decolorationis</name>
    <dbReference type="NCBI Taxonomy" id="2698673"/>
    <lineage>
        <taxon>Bacteria</taxon>
        <taxon>Pseudomonadati</taxon>
        <taxon>Pseudomonadota</taxon>
        <taxon>Alphaproteobacteria</taxon>
        <taxon>Sphingomonadales</taxon>
        <taxon>Sphingomonadaceae</taxon>
        <taxon>Novosphingobium</taxon>
    </lineage>
</organism>
<sequence>MNEPPARFGAGATRLCALAAHLLGWRPHEFWNATPEELATILQPASDAPSQGLDRATLNAMMERDNER</sequence>
<name>A0ABX8E7C5_9SPHN</name>
<evidence type="ECO:0000313" key="2">
    <source>
        <dbReference type="Proteomes" id="UP000677126"/>
    </source>
</evidence>
<proteinExistence type="predicted"/>
<keyword evidence="2" id="KW-1185">Reference proteome</keyword>
<dbReference type="InterPro" id="IPR019056">
    <property type="entry name" value="Phage_TAC_6"/>
</dbReference>
<dbReference type="Proteomes" id="UP000677126">
    <property type="component" value="Chromosome"/>
</dbReference>
<evidence type="ECO:0000313" key="1">
    <source>
        <dbReference type="EMBL" id="QVM84939.1"/>
    </source>
</evidence>
<dbReference type="RefSeq" id="WP_213500649.1">
    <property type="nucleotide sequence ID" value="NZ_CP054856.1"/>
</dbReference>
<dbReference type="Pfam" id="PF09550">
    <property type="entry name" value="Phage_TAC_6"/>
    <property type="match status" value="1"/>
</dbReference>
<reference evidence="1 2" key="1">
    <citation type="journal article" date="2021" name="Int. J. Syst. Evol. Microbiol.">
        <title>Novosphingobium decolorationis sp. nov., an aniline blue-decolourizing bacterium isolated from East Pacific sediment.</title>
        <authorList>
            <person name="Chen X."/>
            <person name="Dong B."/>
            <person name="Chen T."/>
            <person name="Ren N."/>
            <person name="Wang J."/>
            <person name="Xu Y."/>
            <person name="Yang J."/>
            <person name="Zhu S."/>
            <person name="Chen J."/>
        </authorList>
    </citation>
    <scope>NUCLEOTIDE SEQUENCE [LARGE SCALE GENOMIC DNA]</scope>
    <source>
        <strain evidence="1 2">502str22</strain>
    </source>
</reference>
<dbReference type="EMBL" id="CP054856">
    <property type="protein sequence ID" value="QVM84939.1"/>
    <property type="molecule type" value="Genomic_DNA"/>
</dbReference>
<gene>
    <name evidence="1" type="ORF">HT578_15690</name>
</gene>
<accession>A0ABX8E7C5</accession>
<protein>
    <submittedName>
        <fullName evidence="1">Phage tail assembly chaperone</fullName>
    </submittedName>
</protein>